<evidence type="ECO:0000256" key="2">
    <source>
        <dbReference type="SAM" id="Coils"/>
    </source>
</evidence>
<dbReference type="InterPro" id="IPR011009">
    <property type="entry name" value="Kinase-like_dom_sf"/>
</dbReference>
<proteinExistence type="inferred from homology"/>
<organism evidence="3 4">
    <name type="scientific">Acrasis kona</name>
    <dbReference type="NCBI Taxonomy" id="1008807"/>
    <lineage>
        <taxon>Eukaryota</taxon>
        <taxon>Discoba</taxon>
        <taxon>Heterolobosea</taxon>
        <taxon>Tetramitia</taxon>
        <taxon>Eutetramitia</taxon>
        <taxon>Acrasidae</taxon>
        <taxon>Acrasis</taxon>
    </lineage>
</organism>
<sequence>MDAFQEELGFIKSSLQGWSQVKCSDVKFEVCGMGNSRQTYRVVDQSKISSPNPIILRKFIREPEARELTSFEKMSSAGLGPKILASDTEKGLRIEQYFNSRNMLNYEINQKNYRRKLASKLASVHLLGSLKAGTRKSYIDAAVDRFLNDAVDNCDPNKYEDEQSVQTVNQLRYLFTPTEIEFVLNLVRPLNLVWSHNDIWTGNILVTEPDDQVLVIDYEVTDYNFRGYDIGKLMMEVLYSRHEGSPHYDFLSVDNLPSKEDMIDFMKCYLLAAEGHSIVDNNDQEIEDKSKLISNFEEKVTELYKEVEIGLLCAGFYSAILGMWIGRKITSMDFILFAKHGEIMYAEFKKRFFKE</sequence>
<dbReference type="Gene3D" id="3.90.1200.10">
    <property type="match status" value="1"/>
</dbReference>
<evidence type="ECO:0000313" key="3">
    <source>
        <dbReference type="EMBL" id="KAL0488107.1"/>
    </source>
</evidence>
<name>A0AAW2ZHI1_9EUKA</name>
<keyword evidence="2" id="KW-0175">Coiled coil</keyword>
<dbReference type="GO" id="GO:0004103">
    <property type="term" value="F:choline kinase activity"/>
    <property type="evidence" value="ECO:0007669"/>
    <property type="project" value="TreeGrafter"/>
</dbReference>
<keyword evidence="4" id="KW-1185">Reference proteome</keyword>
<dbReference type="GO" id="GO:0005737">
    <property type="term" value="C:cytoplasm"/>
    <property type="evidence" value="ECO:0007669"/>
    <property type="project" value="TreeGrafter"/>
</dbReference>
<keyword evidence="3" id="KW-0808">Transferase</keyword>
<dbReference type="PANTHER" id="PTHR22603:SF93">
    <property type="entry name" value="RE24176P"/>
    <property type="match status" value="1"/>
</dbReference>
<keyword evidence="3" id="KW-0418">Kinase</keyword>
<protein>
    <submittedName>
        <fullName evidence="3">Choline/ethanolamine kinase</fullName>
    </submittedName>
</protein>
<dbReference type="Gene3D" id="3.30.200.20">
    <property type="entry name" value="Phosphorylase Kinase, domain 1"/>
    <property type="match status" value="1"/>
</dbReference>
<dbReference type="Proteomes" id="UP001431209">
    <property type="component" value="Unassembled WGS sequence"/>
</dbReference>
<dbReference type="GO" id="GO:0004305">
    <property type="term" value="F:ethanolamine kinase activity"/>
    <property type="evidence" value="ECO:0007669"/>
    <property type="project" value="TreeGrafter"/>
</dbReference>
<dbReference type="EMBL" id="JAOPGA020001408">
    <property type="protein sequence ID" value="KAL0488107.1"/>
    <property type="molecule type" value="Genomic_DNA"/>
</dbReference>
<dbReference type="AlphaFoldDB" id="A0AAW2ZHI1"/>
<dbReference type="SUPFAM" id="SSF56112">
    <property type="entry name" value="Protein kinase-like (PK-like)"/>
    <property type="match status" value="1"/>
</dbReference>
<comment type="similarity">
    <text evidence="1">Belongs to the choline/ethanolamine kinase family.</text>
</comment>
<evidence type="ECO:0000256" key="1">
    <source>
        <dbReference type="ARBA" id="ARBA00038211"/>
    </source>
</evidence>
<feature type="coiled-coil region" evidence="2">
    <location>
        <begin position="279"/>
        <end position="306"/>
    </location>
</feature>
<accession>A0AAW2ZHI1</accession>
<comment type="caution">
    <text evidence="3">The sequence shown here is derived from an EMBL/GenBank/DDBJ whole genome shotgun (WGS) entry which is preliminary data.</text>
</comment>
<evidence type="ECO:0000313" key="4">
    <source>
        <dbReference type="Proteomes" id="UP001431209"/>
    </source>
</evidence>
<reference evidence="3 4" key="1">
    <citation type="submission" date="2024-03" db="EMBL/GenBank/DDBJ databases">
        <title>The Acrasis kona genome and developmental transcriptomes reveal deep origins of eukaryotic multicellular pathways.</title>
        <authorList>
            <person name="Sheikh S."/>
            <person name="Fu C.-J."/>
            <person name="Brown M.W."/>
            <person name="Baldauf S.L."/>
        </authorList>
    </citation>
    <scope>NUCLEOTIDE SEQUENCE [LARGE SCALE GENOMIC DNA]</scope>
    <source>
        <strain evidence="3 4">ATCC MYA-3509</strain>
    </source>
</reference>
<dbReference type="GO" id="GO:0006646">
    <property type="term" value="P:phosphatidylethanolamine biosynthetic process"/>
    <property type="evidence" value="ECO:0007669"/>
    <property type="project" value="TreeGrafter"/>
</dbReference>
<dbReference type="PANTHER" id="PTHR22603">
    <property type="entry name" value="CHOLINE/ETHANOALAMINE KINASE"/>
    <property type="match status" value="1"/>
</dbReference>
<gene>
    <name evidence="3" type="ORF">AKO1_008981</name>
</gene>
<dbReference type="Pfam" id="PF01633">
    <property type="entry name" value="Choline_kinase"/>
    <property type="match status" value="1"/>
</dbReference>